<evidence type="ECO:0000313" key="6">
    <source>
        <dbReference type="Proteomes" id="UP000034273"/>
    </source>
</evidence>
<reference evidence="5 6" key="1">
    <citation type="journal article" date="2015" name="Nature">
        <title>rRNA introns, odd ribosomes, and small enigmatic genomes across a large radiation of phyla.</title>
        <authorList>
            <person name="Brown C.T."/>
            <person name="Hug L.A."/>
            <person name="Thomas B.C."/>
            <person name="Sharon I."/>
            <person name="Castelle C.J."/>
            <person name="Singh A."/>
            <person name="Wilkins M.J."/>
            <person name="Williams K.H."/>
            <person name="Banfield J.F."/>
        </authorList>
    </citation>
    <scope>NUCLEOTIDE SEQUENCE [LARGE SCALE GENOMIC DNA]</scope>
</reference>
<dbReference type="InterPro" id="IPR050639">
    <property type="entry name" value="SSR_resolvase"/>
</dbReference>
<dbReference type="GO" id="GO:0003677">
    <property type="term" value="F:DNA binding"/>
    <property type="evidence" value="ECO:0007669"/>
    <property type="project" value="UniProtKB-KW"/>
</dbReference>
<protein>
    <submittedName>
        <fullName evidence="5">Site-specific recombinase</fullName>
    </submittedName>
</protein>
<name>A0A0G1WVJ6_9BACT</name>
<dbReference type="InterPro" id="IPR025827">
    <property type="entry name" value="Zn_ribbon_recom_dom"/>
</dbReference>
<dbReference type="PANTHER" id="PTHR30461:SF2">
    <property type="entry name" value="SERINE RECOMBINASE PINE-RELATED"/>
    <property type="match status" value="1"/>
</dbReference>
<evidence type="ECO:0000313" key="5">
    <source>
        <dbReference type="EMBL" id="KKW22766.1"/>
    </source>
</evidence>
<sequence>MLQNQYYAGILINPWTGKEVQGKHTPLITTDEFRQVQLIHQGRGYNQSPKRLRQHPDFPLRSTARCAECGGPLTGAWSTGRKERYPYYRCYTKGCSLIHVGLPRKDVQADFASKLKAVSPKQEFIERLKKKIITVWEAKHQAYGLEAESYKRQLATLEERKQRIYDMREDGSYSKEEFTARKQQIDNEITAVKISMSEANIQKHDLAGALSFGEQFLVDLSLGWRSVPDPLKFQFQKLVFPDGVPYRRGQGFGTAKLGLIFELSKASERREKILVAGAGL</sequence>
<feature type="non-terminal residue" evidence="5">
    <location>
        <position position="280"/>
    </location>
</feature>
<dbReference type="InterPro" id="IPR038109">
    <property type="entry name" value="DNA_bind_recomb_sf"/>
</dbReference>
<keyword evidence="2" id="KW-0233">DNA recombination</keyword>
<dbReference type="GO" id="GO:0000150">
    <property type="term" value="F:DNA strand exchange activity"/>
    <property type="evidence" value="ECO:0007669"/>
    <property type="project" value="TreeGrafter"/>
</dbReference>
<proteinExistence type="predicted"/>
<keyword evidence="3" id="KW-0175">Coiled coil</keyword>
<dbReference type="STRING" id="1618671.UY67_C0036G0016"/>
<evidence type="ECO:0000256" key="2">
    <source>
        <dbReference type="ARBA" id="ARBA00023172"/>
    </source>
</evidence>
<feature type="coiled-coil region" evidence="3">
    <location>
        <begin position="140"/>
        <end position="167"/>
    </location>
</feature>
<dbReference type="PANTHER" id="PTHR30461">
    <property type="entry name" value="DNA-INVERTASE FROM LAMBDOID PROPHAGE"/>
    <property type="match status" value="1"/>
</dbReference>
<dbReference type="Pfam" id="PF13408">
    <property type="entry name" value="Zn_ribbon_recom"/>
    <property type="match status" value="1"/>
</dbReference>
<evidence type="ECO:0000256" key="3">
    <source>
        <dbReference type="SAM" id="Coils"/>
    </source>
</evidence>
<dbReference type="Gene3D" id="3.90.1750.20">
    <property type="entry name" value="Putative Large Serine Recombinase, Chain B, Domain 2"/>
    <property type="match status" value="1"/>
</dbReference>
<gene>
    <name evidence="5" type="ORF">UY67_C0036G0016</name>
</gene>
<feature type="domain" description="Recombinase zinc beta ribbon" evidence="4">
    <location>
        <begin position="59"/>
        <end position="109"/>
    </location>
</feature>
<dbReference type="AlphaFoldDB" id="A0A0G1WVJ6"/>
<evidence type="ECO:0000259" key="4">
    <source>
        <dbReference type="Pfam" id="PF13408"/>
    </source>
</evidence>
<dbReference type="EMBL" id="LCQW01000036">
    <property type="protein sequence ID" value="KKW22766.1"/>
    <property type="molecule type" value="Genomic_DNA"/>
</dbReference>
<accession>A0A0G1WVJ6</accession>
<keyword evidence="1" id="KW-0238">DNA-binding</keyword>
<evidence type="ECO:0000256" key="1">
    <source>
        <dbReference type="ARBA" id="ARBA00023125"/>
    </source>
</evidence>
<dbReference type="Proteomes" id="UP000034273">
    <property type="component" value="Unassembled WGS sequence"/>
</dbReference>
<organism evidence="5 6">
    <name type="scientific">Candidatus Kaiserbacteria bacterium GW2011_GWA2_52_12</name>
    <dbReference type="NCBI Taxonomy" id="1618671"/>
    <lineage>
        <taxon>Bacteria</taxon>
        <taxon>Candidatus Kaiseribacteriota</taxon>
    </lineage>
</organism>
<comment type="caution">
    <text evidence="5">The sequence shown here is derived from an EMBL/GenBank/DDBJ whole genome shotgun (WGS) entry which is preliminary data.</text>
</comment>